<keyword evidence="10" id="KW-1185">Reference proteome</keyword>
<sequence length="363" mass="40139">MNKEKISSLQLFYLMTGYVLGTAIILGLGAEVKQDAWLFILIGIVGGLVLMAVFSQLSTYYPGDTLVQMLPKIIGKYLSYPVGLLYIFHFTYSAARACRELGDLIVTTILSETPIIVVIGSFMVLMIYCLRGGVETLGRMAEIVFPIYIFALILIWILLFSITEFNLKNLTPILGNGLKPLLKSAIPTAINFPFGETMVILMLFPFLNKNGRQRKIGMLSILVGGLLLIVNSIMMISVLGPEIYSRDLFTLLAATQMVSIADFLERFDALVILMMVTGVFFKMGGFTLGAAVGISQLFKLKQTRSVVLALGTIIPPLSLISASSYVEHLEFGFKFYVPYVHTILQIIIPVILLFIAFIKKKGT</sequence>
<dbReference type="PANTHER" id="PTHR34975">
    <property type="entry name" value="SPORE GERMINATION PROTEIN A2"/>
    <property type="match status" value="1"/>
</dbReference>
<keyword evidence="4" id="KW-0309">Germination</keyword>
<feature type="transmembrane region" description="Helical" evidence="8">
    <location>
        <begin position="338"/>
        <end position="358"/>
    </location>
</feature>
<dbReference type="InterPro" id="IPR004761">
    <property type="entry name" value="Spore_GerAB"/>
</dbReference>
<evidence type="ECO:0000256" key="6">
    <source>
        <dbReference type="ARBA" id="ARBA00022989"/>
    </source>
</evidence>
<feature type="transmembrane region" description="Helical" evidence="8">
    <location>
        <begin position="185"/>
        <end position="207"/>
    </location>
</feature>
<feature type="transmembrane region" description="Helical" evidence="8">
    <location>
        <begin position="115"/>
        <end position="131"/>
    </location>
</feature>
<keyword evidence="5 8" id="KW-0812">Transmembrane</keyword>
<dbReference type="AlphaFoldDB" id="A0A2N5HA62"/>
<gene>
    <name evidence="9" type="ORF">CVD27_19885</name>
</gene>
<feature type="transmembrane region" description="Helical" evidence="8">
    <location>
        <begin position="143"/>
        <end position="165"/>
    </location>
</feature>
<feature type="transmembrane region" description="Helical" evidence="8">
    <location>
        <begin position="12"/>
        <end position="30"/>
    </location>
</feature>
<evidence type="ECO:0000313" key="10">
    <source>
        <dbReference type="Proteomes" id="UP000234950"/>
    </source>
</evidence>
<feature type="transmembrane region" description="Helical" evidence="8">
    <location>
        <begin position="306"/>
        <end position="326"/>
    </location>
</feature>
<evidence type="ECO:0000256" key="7">
    <source>
        <dbReference type="ARBA" id="ARBA00023136"/>
    </source>
</evidence>
<protein>
    <submittedName>
        <fullName evidence="9">Spore gernimation protein KB</fullName>
    </submittedName>
</protein>
<comment type="similarity">
    <text evidence="2">Belongs to the amino acid-polyamine-organocation (APC) superfamily. Spore germination protein (SGP) (TC 2.A.3.9) family.</text>
</comment>
<evidence type="ECO:0000256" key="3">
    <source>
        <dbReference type="ARBA" id="ARBA00022448"/>
    </source>
</evidence>
<dbReference type="GO" id="GO:0016020">
    <property type="term" value="C:membrane"/>
    <property type="evidence" value="ECO:0007669"/>
    <property type="project" value="UniProtKB-SubCell"/>
</dbReference>
<feature type="transmembrane region" description="Helical" evidence="8">
    <location>
        <begin position="77"/>
        <end position="95"/>
    </location>
</feature>
<organism evidence="9 10">
    <name type="scientific">Neobacillus cucumis</name>
    <dbReference type="NCBI Taxonomy" id="1740721"/>
    <lineage>
        <taxon>Bacteria</taxon>
        <taxon>Bacillati</taxon>
        <taxon>Bacillota</taxon>
        <taxon>Bacilli</taxon>
        <taxon>Bacillales</taxon>
        <taxon>Bacillaceae</taxon>
        <taxon>Neobacillus</taxon>
    </lineage>
</organism>
<dbReference type="NCBIfam" id="TIGR00912">
    <property type="entry name" value="2A0309"/>
    <property type="match status" value="1"/>
</dbReference>
<comment type="subcellular location">
    <subcellularLocation>
        <location evidence="1">Membrane</location>
        <topology evidence="1">Multi-pass membrane protein</topology>
    </subcellularLocation>
</comment>
<dbReference type="PANTHER" id="PTHR34975:SF2">
    <property type="entry name" value="SPORE GERMINATION PROTEIN A2"/>
    <property type="match status" value="1"/>
</dbReference>
<feature type="transmembrane region" description="Helical" evidence="8">
    <location>
        <begin position="36"/>
        <end position="57"/>
    </location>
</feature>
<dbReference type="RefSeq" id="WP_101649726.1">
    <property type="nucleotide sequence ID" value="NZ_PGVE01000072.1"/>
</dbReference>
<keyword evidence="7 8" id="KW-0472">Membrane</keyword>
<reference evidence="9 10" key="1">
    <citation type="submission" date="2017-11" db="EMBL/GenBank/DDBJ databases">
        <title>Comparitive Functional Genomics of Dry Heat Resistant strains isolated from the Viking Spacecraft.</title>
        <authorList>
            <person name="Seuylemezian A."/>
            <person name="Cooper K."/>
            <person name="Vaishampayan P."/>
        </authorList>
    </citation>
    <scope>NUCLEOTIDE SEQUENCE [LARGE SCALE GENOMIC DNA]</scope>
    <source>
        <strain evidence="9 10">V32-6</strain>
    </source>
</reference>
<accession>A0A2N5HA62</accession>
<dbReference type="Proteomes" id="UP000234950">
    <property type="component" value="Unassembled WGS sequence"/>
</dbReference>
<keyword evidence="6 8" id="KW-1133">Transmembrane helix</keyword>
<feature type="transmembrane region" description="Helical" evidence="8">
    <location>
        <begin position="269"/>
        <end position="294"/>
    </location>
</feature>
<evidence type="ECO:0000256" key="2">
    <source>
        <dbReference type="ARBA" id="ARBA00007998"/>
    </source>
</evidence>
<evidence type="ECO:0000313" key="9">
    <source>
        <dbReference type="EMBL" id="PLS02416.1"/>
    </source>
</evidence>
<feature type="transmembrane region" description="Helical" evidence="8">
    <location>
        <begin position="219"/>
        <end position="239"/>
    </location>
</feature>
<dbReference type="GO" id="GO:0009847">
    <property type="term" value="P:spore germination"/>
    <property type="evidence" value="ECO:0007669"/>
    <property type="project" value="InterPro"/>
</dbReference>
<dbReference type="OrthoDB" id="1891864at2"/>
<comment type="caution">
    <text evidence="9">The sequence shown here is derived from an EMBL/GenBank/DDBJ whole genome shotgun (WGS) entry which is preliminary data.</text>
</comment>
<proteinExistence type="inferred from homology"/>
<name>A0A2N5HA62_9BACI</name>
<evidence type="ECO:0000256" key="4">
    <source>
        <dbReference type="ARBA" id="ARBA00022544"/>
    </source>
</evidence>
<dbReference type="EMBL" id="PGVE01000072">
    <property type="protein sequence ID" value="PLS02416.1"/>
    <property type="molecule type" value="Genomic_DNA"/>
</dbReference>
<keyword evidence="3" id="KW-0813">Transport</keyword>
<evidence type="ECO:0000256" key="1">
    <source>
        <dbReference type="ARBA" id="ARBA00004141"/>
    </source>
</evidence>
<dbReference type="Pfam" id="PF03845">
    <property type="entry name" value="Spore_permease"/>
    <property type="match status" value="1"/>
</dbReference>
<evidence type="ECO:0000256" key="8">
    <source>
        <dbReference type="SAM" id="Phobius"/>
    </source>
</evidence>
<evidence type="ECO:0000256" key="5">
    <source>
        <dbReference type="ARBA" id="ARBA00022692"/>
    </source>
</evidence>